<dbReference type="Proteomes" id="UP001157134">
    <property type="component" value="Unassembled WGS sequence"/>
</dbReference>
<dbReference type="EMBL" id="BSSV01000001">
    <property type="protein sequence ID" value="GLX84670.1"/>
    <property type="molecule type" value="Genomic_DNA"/>
</dbReference>
<accession>A0ABQ6HD46</accession>
<dbReference type="PANTHER" id="PTHR34653">
    <property type="match status" value="1"/>
</dbReference>
<evidence type="ECO:0000313" key="6">
    <source>
        <dbReference type="EMBL" id="GLX84670.1"/>
    </source>
</evidence>
<keyword evidence="6" id="KW-0282">Flagellum</keyword>
<protein>
    <recommendedName>
        <fullName evidence="3 5">Flagellar hook-basal body complex protein FliE</fullName>
    </recommendedName>
</protein>
<keyword evidence="6" id="KW-0966">Cell projection</keyword>
<comment type="caution">
    <text evidence="6">The sequence shown here is derived from an EMBL/GenBank/DDBJ whole genome shotgun (WGS) entry which is preliminary data.</text>
</comment>
<proteinExistence type="inferred from homology"/>
<dbReference type="PANTHER" id="PTHR34653:SF1">
    <property type="entry name" value="FLAGELLAR HOOK-BASAL BODY COMPLEX PROTEIN FLIE"/>
    <property type="match status" value="1"/>
</dbReference>
<reference evidence="6 7" key="1">
    <citation type="submission" date="2023-03" db="EMBL/GenBank/DDBJ databases">
        <title>Thalassotalea loyana LMG 22536T draft genome sequence.</title>
        <authorList>
            <person name="Sawabe T."/>
        </authorList>
    </citation>
    <scope>NUCLEOTIDE SEQUENCE [LARGE SCALE GENOMIC DNA]</scope>
    <source>
        <strain evidence="6 7">LMG 22536</strain>
    </source>
</reference>
<organism evidence="6 7">
    <name type="scientific">Thalassotalea loyana</name>
    <dbReference type="NCBI Taxonomy" id="280483"/>
    <lineage>
        <taxon>Bacteria</taxon>
        <taxon>Pseudomonadati</taxon>
        <taxon>Pseudomonadota</taxon>
        <taxon>Gammaproteobacteria</taxon>
        <taxon>Alteromonadales</taxon>
        <taxon>Colwelliaceae</taxon>
        <taxon>Thalassotalea</taxon>
    </lineage>
</organism>
<evidence type="ECO:0000256" key="5">
    <source>
        <dbReference type="HAMAP-Rule" id="MF_00724"/>
    </source>
</evidence>
<gene>
    <name evidence="5 6" type="primary">fliE</name>
    <name evidence="6" type="ORF">tloyanaT_09220</name>
</gene>
<evidence type="ECO:0000256" key="1">
    <source>
        <dbReference type="ARBA" id="ARBA00004117"/>
    </source>
</evidence>
<keyword evidence="4 5" id="KW-0975">Bacterial flagellum</keyword>
<dbReference type="InterPro" id="IPR001624">
    <property type="entry name" value="FliE"/>
</dbReference>
<dbReference type="Pfam" id="PF02049">
    <property type="entry name" value="FliE"/>
    <property type="match status" value="1"/>
</dbReference>
<dbReference type="RefSeq" id="WP_284296268.1">
    <property type="nucleotide sequence ID" value="NZ_BSSV01000001.1"/>
</dbReference>
<comment type="similarity">
    <text evidence="2 5">Belongs to the FliE family.</text>
</comment>
<evidence type="ECO:0000256" key="4">
    <source>
        <dbReference type="ARBA" id="ARBA00023143"/>
    </source>
</evidence>
<dbReference type="HAMAP" id="MF_00724">
    <property type="entry name" value="FliE"/>
    <property type="match status" value="1"/>
</dbReference>
<evidence type="ECO:0000256" key="2">
    <source>
        <dbReference type="ARBA" id="ARBA00009272"/>
    </source>
</evidence>
<sequence length="112" mass="12248">MDIKGNSLYAQMQSMAVEATGNRLPTQMNTQVNQINNSGSDFANLLSDAVNKVNEVQKEAGEKRTAFELGDQNVTLAETMIAAQKASVAFDATVQVRNKFVEAYKEIMSMPV</sequence>
<dbReference type="PRINTS" id="PR01006">
    <property type="entry name" value="FLGHOOKFLIE"/>
</dbReference>
<evidence type="ECO:0000256" key="3">
    <source>
        <dbReference type="ARBA" id="ARBA00018024"/>
    </source>
</evidence>
<keyword evidence="7" id="KW-1185">Reference proteome</keyword>
<name>A0ABQ6HD46_9GAMM</name>
<evidence type="ECO:0000313" key="7">
    <source>
        <dbReference type="Proteomes" id="UP001157134"/>
    </source>
</evidence>
<dbReference type="NCBIfam" id="TIGR00205">
    <property type="entry name" value="fliE"/>
    <property type="match status" value="1"/>
</dbReference>
<comment type="subcellular location">
    <subcellularLocation>
        <location evidence="1 5">Bacterial flagellum basal body</location>
    </subcellularLocation>
</comment>
<keyword evidence="6" id="KW-0969">Cilium</keyword>